<evidence type="ECO:0000256" key="1">
    <source>
        <dbReference type="SAM" id="MobiDB-lite"/>
    </source>
</evidence>
<keyword evidence="3" id="KW-1185">Reference proteome</keyword>
<dbReference type="Proteomes" id="UP000054144">
    <property type="component" value="Unassembled WGS sequence"/>
</dbReference>
<name>A0A0D7AJ73_9AGAR</name>
<evidence type="ECO:0000313" key="3">
    <source>
        <dbReference type="Proteomes" id="UP000054144"/>
    </source>
</evidence>
<feature type="compositionally biased region" description="Polar residues" evidence="1">
    <location>
        <begin position="174"/>
        <end position="190"/>
    </location>
</feature>
<protein>
    <submittedName>
        <fullName evidence="2">Uncharacterized protein</fullName>
    </submittedName>
</protein>
<feature type="region of interest" description="Disordered" evidence="1">
    <location>
        <begin position="101"/>
        <end position="197"/>
    </location>
</feature>
<sequence>MTSDDIGGYGVFYPFPTVGGAELDESTNDLTTKIGLAKRVKLATAAPVIIYAPGTTSIANSPTASSSATLSDNPVLGHISRDGHPKFPFHTTNILGQHLELVRTPPPPYDRSGSPLLFQRARRPDDPGTNVSSSPISNGSHSAYLPSQSPVSPMAHPLTPPSAFRKRRKRVFPSSPNRSPSQPFPQTSSLCPRRCCEDDAEDLPTASITDESQTWPISSPADSPPPVPPKTFSLMGRGGHRGHHCAPQPPSSVWRTSPLRSSVRTQSDSIPESQLAVAPPKKPKMISAAKLKAATLAPLRIVESLSIKMLREPDIRPPIDLSTPDDFVAPSFLDISASKELDSPLSAPRSHLSSYVLRTPTRVTCTSQRPSKRRSFASLTTPTQSSFSLKSRKSTLSLAPTHTSFSPISTRSPLFQTPARNSFAPSADIFSARHPQTVEMEDSTLSLEDPMREGQASRDSECSWEHLSLGSENTPSLHRVSRDAGVADHDGAGHVERNKFRKEGWTHVFKWRYPTSKRRQSVPTARDNPAGISGEHTSGEPSFPDGDNEPFSSVTEFHSPVGLDFPFTSSRESNDHHFFFPPILRKRQETSTSVQVSDVVTSQSDKPEAACSDATVPGSVMSSTNPVTASTVSAPTLMLSGDLPRPASSASSLWLDWSSLDSIMPVPLELTSWSSWRTACGDSAPFAARSDSRASARSGSLISAIASSLDHDVYETAFSPSSQTEHQPGQRCQMFYIFEEGRYCDIKGVKCEDIDNANFYVLDAQEPPGKHANERVSVRLSALTYMPVTHGLETYFLHGLCGGTIHVLVQSVDSETDCAGSPCEGFVDMDMSSAWKHPQAFRGRDACDPGAVMSAIVQDVLPWPPPPQFAASVRLISASGSSRSPPTYLQPESCSDK</sequence>
<feature type="region of interest" description="Disordered" evidence="1">
    <location>
        <begin position="599"/>
        <end position="627"/>
    </location>
</feature>
<feature type="region of interest" description="Disordered" evidence="1">
    <location>
        <begin position="516"/>
        <end position="549"/>
    </location>
</feature>
<dbReference type="AlphaFoldDB" id="A0A0D7AJ73"/>
<organism evidence="2 3">
    <name type="scientific">Fistulina hepatica ATCC 64428</name>
    <dbReference type="NCBI Taxonomy" id="1128425"/>
    <lineage>
        <taxon>Eukaryota</taxon>
        <taxon>Fungi</taxon>
        <taxon>Dikarya</taxon>
        <taxon>Basidiomycota</taxon>
        <taxon>Agaricomycotina</taxon>
        <taxon>Agaricomycetes</taxon>
        <taxon>Agaricomycetidae</taxon>
        <taxon>Agaricales</taxon>
        <taxon>Fistulinaceae</taxon>
        <taxon>Fistulina</taxon>
    </lineage>
</organism>
<feature type="compositionally biased region" description="Polar residues" evidence="1">
    <location>
        <begin position="129"/>
        <end position="151"/>
    </location>
</feature>
<proteinExistence type="predicted"/>
<feature type="region of interest" description="Disordered" evidence="1">
    <location>
        <begin position="363"/>
        <end position="382"/>
    </location>
</feature>
<gene>
    <name evidence="2" type="ORF">FISHEDRAFT_70617</name>
</gene>
<feature type="region of interest" description="Disordered" evidence="1">
    <location>
        <begin position="209"/>
        <end position="278"/>
    </location>
</feature>
<feature type="region of interest" description="Disordered" evidence="1">
    <location>
        <begin position="440"/>
        <end position="479"/>
    </location>
</feature>
<feature type="compositionally biased region" description="Basic and acidic residues" evidence="1">
    <location>
        <begin position="449"/>
        <end position="464"/>
    </location>
</feature>
<accession>A0A0D7AJ73</accession>
<dbReference type="EMBL" id="KN881649">
    <property type="protein sequence ID" value="KIY51642.1"/>
    <property type="molecule type" value="Genomic_DNA"/>
</dbReference>
<feature type="compositionally biased region" description="Polar residues" evidence="1">
    <location>
        <begin position="251"/>
        <end position="272"/>
    </location>
</feature>
<evidence type="ECO:0000313" key="2">
    <source>
        <dbReference type="EMBL" id="KIY51642.1"/>
    </source>
</evidence>
<reference evidence="2 3" key="1">
    <citation type="journal article" date="2015" name="Fungal Genet. Biol.">
        <title>Evolution of novel wood decay mechanisms in Agaricales revealed by the genome sequences of Fistulina hepatica and Cylindrobasidium torrendii.</title>
        <authorList>
            <person name="Floudas D."/>
            <person name="Held B.W."/>
            <person name="Riley R."/>
            <person name="Nagy L.G."/>
            <person name="Koehler G."/>
            <person name="Ransdell A.S."/>
            <person name="Younus H."/>
            <person name="Chow J."/>
            <person name="Chiniquy J."/>
            <person name="Lipzen A."/>
            <person name="Tritt A."/>
            <person name="Sun H."/>
            <person name="Haridas S."/>
            <person name="LaButti K."/>
            <person name="Ohm R.A."/>
            <person name="Kues U."/>
            <person name="Blanchette R.A."/>
            <person name="Grigoriev I.V."/>
            <person name="Minto R.E."/>
            <person name="Hibbett D.S."/>
        </authorList>
    </citation>
    <scope>NUCLEOTIDE SEQUENCE [LARGE SCALE GENOMIC DNA]</scope>
    <source>
        <strain evidence="2 3">ATCC 64428</strain>
    </source>
</reference>